<dbReference type="WBParaSite" id="ES5_v2.g10703.t1">
    <property type="protein sequence ID" value="ES5_v2.g10703.t1"/>
    <property type="gene ID" value="ES5_v2.g10703"/>
</dbReference>
<name>A0AC34F168_9BILA</name>
<evidence type="ECO:0000313" key="1">
    <source>
        <dbReference type="Proteomes" id="UP000887579"/>
    </source>
</evidence>
<dbReference type="Proteomes" id="UP000887579">
    <property type="component" value="Unplaced"/>
</dbReference>
<reference evidence="2" key="1">
    <citation type="submission" date="2022-11" db="UniProtKB">
        <authorList>
            <consortium name="WormBaseParasite"/>
        </authorList>
    </citation>
    <scope>IDENTIFICATION</scope>
</reference>
<proteinExistence type="predicted"/>
<accession>A0AC34F168</accession>
<sequence length="172" mass="19473">MAWNAQSTATCLLAFNRCIDAYNQNLGKFLFGGYRIYFWMSLPLLYGGRFMLIGYPGIFSPIFSAIIFNPHIGYANDYNNSYTTLKKATNSDLKQATKVFGQVLLIAFSLFAIATGFLFMQNGSQLYRDIVAYSFVIFDGLPAVIYLTLNKTIRGNVKNRFFPCLQKPSNRV</sequence>
<evidence type="ECO:0000313" key="2">
    <source>
        <dbReference type="WBParaSite" id="ES5_v2.g10703.t1"/>
    </source>
</evidence>
<protein>
    <submittedName>
        <fullName evidence="2">Uncharacterized protein</fullName>
    </submittedName>
</protein>
<organism evidence="1 2">
    <name type="scientific">Panagrolaimus sp. ES5</name>
    <dbReference type="NCBI Taxonomy" id="591445"/>
    <lineage>
        <taxon>Eukaryota</taxon>
        <taxon>Metazoa</taxon>
        <taxon>Ecdysozoa</taxon>
        <taxon>Nematoda</taxon>
        <taxon>Chromadorea</taxon>
        <taxon>Rhabditida</taxon>
        <taxon>Tylenchina</taxon>
        <taxon>Panagrolaimomorpha</taxon>
        <taxon>Panagrolaimoidea</taxon>
        <taxon>Panagrolaimidae</taxon>
        <taxon>Panagrolaimus</taxon>
    </lineage>
</organism>